<sequence length="654" mass="73610">MVAKQRKRLSSNDNGGTLVSRIDTILQTGDQGFKLEEGLLLLEECISHYDRLPSMELPMHKIQMLGAHIEDSGVCPEAELVNGFIEKTLSFLLGDTIDVGCNTKHCFDVGLARCLFRRIFFSVLFTLLNSMSRGDRKTAETNLFDKHAPLMEAAVHKLFENLDFEEKISLVELLWRGVRRAGNAKATKAMTKKPRVAFRGIKLLDPKNFEKEAITWLEKNGCLNESYGLYKVGGMHVDNVPYRLIMSYIGRLEVNLSTKQIFEYEFTEVIVAPAMMRAHLAGDQACLKVEVPYAHVVNMSVNNGAVELSFKLLSSCFNIAGLWSIPLQEAVSNLVESDELLIMKMKFPGEIPAQLVDTISAIGKVVNTPLMEELPFAEKAITQNDDTPVFDLDSGSDDENEGEQKETVLPNTLTYATSTHRKVELRLPFDSAISDDYKFIEKLPKRIEFTSSPSSTGYNQASLSLSTELSNSISSCEKPYTDTLLEPSRRAMNLHIESTTEPLMMSLEHYRETKAKELMSIFKRIFREESDQAKAEISKFCAAQEALRRQSQTSYKLEVESLVKEIERNHQELLAQLKKILSEFDALRNNTFGADGHRMEKTRSKDGANPMIANCTGLVETTEAAIREIDEVIERIKTHYAKKKIDCSKALQGL</sequence>
<comment type="caution">
    <text evidence="3">The sequence shown here is derived from an EMBL/GenBank/DDBJ whole genome shotgun (WGS) entry which is preliminary data.</text>
</comment>
<keyword evidence="4" id="KW-1185">Reference proteome</keyword>
<dbReference type="AlphaFoldDB" id="A0A9W5WUX3"/>
<reference evidence="3" key="1">
    <citation type="submission" date="2019-12" db="EMBL/GenBank/DDBJ databases">
        <title>Genome sequence of Babesia ovis.</title>
        <authorList>
            <person name="Yamagishi J."/>
            <person name="Sevinc F."/>
            <person name="Xuan X."/>
        </authorList>
    </citation>
    <scope>NUCLEOTIDE SEQUENCE</scope>
    <source>
        <strain evidence="3">Selcuk</strain>
    </source>
</reference>
<evidence type="ECO:0000256" key="1">
    <source>
        <dbReference type="SAM" id="Coils"/>
    </source>
</evidence>
<evidence type="ECO:0000313" key="4">
    <source>
        <dbReference type="Proteomes" id="UP001057455"/>
    </source>
</evidence>
<evidence type="ECO:0000313" key="3">
    <source>
        <dbReference type="EMBL" id="GFE54435.1"/>
    </source>
</evidence>
<keyword evidence="1" id="KW-0175">Coiled coil</keyword>
<organism evidence="3 4">
    <name type="scientific">Babesia ovis</name>
    <dbReference type="NCBI Taxonomy" id="5869"/>
    <lineage>
        <taxon>Eukaryota</taxon>
        <taxon>Sar</taxon>
        <taxon>Alveolata</taxon>
        <taxon>Apicomplexa</taxon>
        <taxon>Aconoidasida</taxon>
        <taxon>Piroplasmida</taxon>
        <taxon>Babesiidae</taxon>
        <taxon>Babesia</taxon>
    </lineage>
</organism>
<dbReference type="OrthoDB" id="365941at2759"/>
<name>A0A9W5WUX3_BABOV</name>
<evidence type="ECO:0000256" key="2">
    <source>
        <dbReference type="SAM" id="MobiDB-lite"/>
    </source>
</evidence>
<protein>
    <submittedName>
        <fullName evidence="3">Uncharacterized protein</fullName>
    </submittedName>
</protein>
<accession>A0A9W5WUX3</accession>
<proteinExistence type="predicted"/>
<feature type="region of interest" description="Disordered" evidence="2">
    <location>
        <begin position="386"/>
        <end position="405"/>
    </location>
</feature>
<feature type="coiled-coil region" evidence="1">
    <location>
        <begin position="556"/>
        <end position="590"/>
    </location>
</feature>
<dbReference type="EMBL" id="BLIY01000016">
    <property type="protein sequence ID" value="GFE54435.1"/>
    <property type="molecule type" value="Genomic_DNA"/>
</dbReference>
<dbReference type="Proteomes" id="UP001057455">
    <property type="component" value="Unassembled WGS sequence"/>
</dbReference>
<gene>
    <name evidence="3" type="ORF">BaOVIS_018390</name>
</gene>